<dbReference type="Pfam" id="PF02518">
    <property type="entry name" value="HATPase_c"/>
    <property type="match status" value="1"/>
</dbReference>
<keyword evidence="14" id="KW-0547">Nucleotide-binding</keyword>
<dbReference type="InterPro" id="IPR005467">
    <property type="entry name" value="His_kinase_dom"/>
</dbReference>
<dbReference type="InterPro" id="IPR036890">
    <property type="entry name" value="HATPase_C_sf"/>
</dbReference>
<evidence type="ECO:0000259" key="12">
    <source>
        <dbReference type="PROSITE" id="PS50109"/>
    </source>
</evidence>
<dbReference type="InterPro" id="IPR004358">
    <property type="entry name" value="Sig_transdc_His_kin-like_C"/>
</dbReference>
<sequence length="419" mass="45159">MRPVRAVRRRWPAARGSVRVRMTLLYSAAFTVIAGGVLIVAQRIQKSILDSEVNNAFRPVSGTPCETRPPGAPCAGVPYDSSKALPFTPETPGAQVRHPAAELQDTLEGTQRTSTLIAILVIVVLAFVVCWWLTGRLLRPLHRITGTARRLSLSTLHERIALTGPQDEFKDLADTFDAMLDRLELAVASQRRFVANASHELRTPLAVQRTAIEVGLADPSPAKIARIRTELMRNTQRSERLIEGLLVLAQGERGLDVPAPVELNVLVEQAIAEHRPLAERAGITIGGTTGPITVTGDEVLLTRLVANLVQNAIKYNRPGGHILVDLSPGTGLVVRNTGHRIRPDQVDELFEPFRRLQPDRTGSADGAGLGLSIVSAITHAHGGTVHATANPDGGLTITVALPAPTAFPEQPLGDPEMKH</sequence>
<dbReference type="Pfam" id="PF00672">
    <property type="entry name" value="HAMP"/>
    <property type="match status" value="1"/>
</dbReference>
<evidence type="ECO:0000256" key="1">
    <source>
        <dbReference type="ARBA" id="ARBA00000085"/>
    </source>
</evidence>
<feature type="domain" description="Histidine kinase" evidence="12">
    <location>
        <begin position="196"/>
        <end position="405"/>
    </location>
</feature>
<gene>
    <name evidence="14" type="ORF">GCM10010191_65900</name>
</gene>
<comment type="catalytic activity">
    <reaction evidence="1">
        <text>ATP + protein L-histidine = ADP + protein N-phospho-L-histidine.</text>
        <dbReference type="EC" id="2.7.13.3"/>
    </reaction>
</comment>
<dbReference type="GO" id="GO:0005524">
    <property type="term" value="F:ATP binding"/>
    <property type="evidence" value="ECO:0007669"/>
    <property type="project" value="UniProtKB-KW"/>
</dbReference>
<dbReference type="CDD" id="cd06225">
    <property type="entry name" value="HAMP"/>
    <property type="match status" value="1"/>
</dbReference>
<dbReference type="PANTHER" id="PTHR45436">
    <property type="entry name" value="SENSOR HISTIDINE KINASE YKOH"/>
    <property type="match status" value="1"/>
</dbReference>
<keyword evidence="9" id="KW-0902">Two-component regulatory system</keyword>
<evidence type="ECO:0000256" key="6">
    <source>
        <dbReference type="ARBA" id="ARBA00022692"/>
    </source>
</evidence>
<evidence type="ECO:0000256" key="10">
    <source>
        <dbReference type="ARBA" id="ARBA00023136"/>
    </source>
</evidence>
<keyword evidence="6 11" id="KW-0812">Transmembrane</keyword>
<evidence type="ECO:0000313" key="15">
    <source>
        <dbReference type="Proteomes" id="UP001501231"/>
    </source>
</evidence>
<dbReference type="CDD" id="cd00075">
    <property type="entry name" value="HATPase"/>
    <property type="match status" value="1"/>
</dbReference>
<dbReference type="PROSITE" id="PS50109">
    <property type="entry name" value="HIS_KIN"/>
    <property type="match status" value="1"/>
</dbReference>
<evidence type="ECO:0000256" key="9">
    <source>
        <dbReference type="ARBA" id="ARBA00023012"/>
    </source>
</evidence>
<dbReference type="PANTHER" id="PTHR45436:SF5">
    <property type="entry name" value="SENSOR HISTIDINE KINASE TRCS"/>
    <property type="match status" value="1"/>
</dbReference>
<keyword evidence="7" id="KW-0418">Kinase</keyword>
<dbReference type="Gene3D" id="3.30.565.10">
    <property type="entry name" value="Histidine kinase-like ATPase, C-terminal domain"/>
    <property type="match status" value="1"/>
</dbReference>
<evidence type="ECO:0000256" key="4">
    <source>
        <dbReference type="ARBA" id="ARBA00022553"/>
    </source>
</evidence>
<protein>
    <recommendedName>
        <fullName evidence="3">histidine kinase</fullName>
        <ecNumber evidence="3">2.7.13.3</ecNumber>
    </recommendedName>
</protein>
<evidence type="ECO:0000256" key="7">
    <source>
        <dbReference type="ARBA" id="ARBA00022777"/>
    </source>
</evidence>
<keyword evidence="10 11" id="KW-0472">Membrane</keyword>
<dbReference type="InterPro" id="IPR003661">
    <property type="entry name" value="HisK_dim/P_dom"/>
</dbReference>
<dbReference type="InterPro" id="IPR003594">
    <property type="entry name" value="HATPase_dom"/>
</dbReference>
<proteinExistence type="predicted"/>
<dbReference type="PRINTS" id="PR00344">
    <property type="entry name" value="BCTRLSENSOR"/>
</dbReference>
<feature type="transmembrane region" description="Helical" evidence="11">
    <location>
        <begin position="20"/>
        <end position="41"/>
    </location>
</feature>
<organism evidence="14 15">
    <name type="scientific">Actinomadura vinacea</name>
    <dbReference type="NCBI Taxonomy" id="115336"/>
    <lineage>
        <taxon>Bacteria</taxon>
        <taxon>Bacillati</taxon>
        <taxon>Actinomycetota</taxon>
        <taxon>Actinomycetes</taxon>
        <taxon>Streptosporangiales</taxon>
        <taxon>Thermomonosporaceae</taxon>
        <taxon>Actinomadura</taxon>
    </lineage>
</organism>
<evidence type="ECO:0000259" key="13">
    <source>
        <dbReference type="PROSITE" id="PS50885"/>
    </source>
</evidence>
<dbReference type="EC" id="2.7.13.3" evidence="3"/>
<comment type="caution">
    <text evidence="14">The sequence shown here is derived from an EMBL/GenBank/DDBJ whole genome shotgun (WGS) entry which is preliminary data.</text>
</comment>
<dbReference type="RefSeq" id="WP_344594270.1">
    <property type="nucleotide sequence ID" value="NZ_BAAARW010000024.1"/>
</dbReference>
<dbReference type="SMART" id="SM00387">
    <property type="entry name" value="HATPase_c"/>
    <property type="match status" value="1"/>
</dbReference>
<feature type="transmembrane region" description="Helical" evidence="11">
    <location>
        <begin position="115"/>
        <end position="134"/>
    </location>
</feature>
<evidence type="ECO:0000256" key="3">
    <source>
        <dbReference type="ARBA" id="ARBA00012438"/>
    </source>
</evidence>
<comment type="subcellular location">
    <subcellularLocation>
        <location evidence="2">Cell membrane</location>
    </subcellularLocation>
</comment>
<dbReference type="Gene3D" id="6.10.340.10">
    <property type="match status" value="1"/>
</dbReference>
<dbReference type="InterPro" id="IPR003660">
    <property type="entry name" value="HAMP_dom"/>
</dbReference>
<evidence type="ECO:0000256" key="2">
    <source>
        <dbReference type="ARBA" id="ARBA00004236"/>
    </source>
</evidence>
<dbReference type="EMBL" id="BAAARW010000024">
    <property type="protein sequence ID" value="GAA2440741.1"/>
    <property type="molecule type" value="Genomic_DNA"/>
</dbReference>
<dbReference type="SMART" id="SM00388">
    <property type="entry name" value="HisKA"/>
    <property type="match status" value="1"/>
</dbReference>
<keyword evidence="4" id="KW-0597">Phosphoprotein</keyword>
<evidence type="ECO:0000256" key="5">
    <source>
        <dbReference type="ARBA" id="ARBA00022679"/>
    </source>
</evidence>
<feature type="domain" description="HAMP" evidence="13">
    <location>
        <begin position="135"/>
        <end position="188"/>
    </location>
</feature>
<dbReference type="SUPFAM" id="SSF55874">
    <property type="entry name" value="ATPase domain of HSP90 chaperone/DNA topoisomerase II/histidine kinase"/>
    <property type="match status" value="1"/>
</dbReference>
<dbReference type="Proteomes" id="UP001501231">
    <property type="component" value="Unassembled WGS sequence"/>
</dbReference>
<evidence type="ECO:0000256" key="11">
    <source>
        <dbReference type="SAM" id="Phobius"/>
    </source>
</evidence>
<keyword evidence="14" id="KW-0067">ATP-binding</keyword>
<keyword evidence="8 11" id="KW-1133">Transmembrane helix</keyword>
<name>A0ABN3JUN5_9ACTN</name>
<dbReference type="Gene3D" id="1.10.287.130">
    <property type="match status" value="1"/>
</dbReference>
<dbReference type="CDD" id="cd00082">
    <property type="entry name" value="HisKA"/>
    <property type="match status" value="1"/>
</dbReference>
<keyword evidence="5" id="KW-0808">Transferase</keyword>
<dbReference type="InterPro" id="IPR050428">
    <property type="entry name" value="TCS_sensor_his_kinase"/>
</dbReference>
<dbReference type="InterPro" id="IPR036097">
    <property type="entry name" value="HisK_dim/P_sf"/>
</dbReference>
<dbReference type="Pfam" id="PF00512">
    <property type="entry name" value="HisKA"/>
    <property type="match status" value="1"/>
</dbReference>
<keyword evidence="15" id="KW-1185">Reference proteome</keyword>
<dbReference type="SUPFAM" id="SSF47384">
    <property type="entry name" value="Homodimeric domain of signal transducing histidine kinase"/>
    <property type="match status" value="1"/>
</dbReference>
<accession>A0ABN3JUN5</accession>
<dbReference type="SMART" id="SM00304">
    <property type="entry name" value="HAMP"/>
    <property type="match status" value="1"/>
</dbReference>
<reference evidence="14 15" key="1">
    <citation type="journal article" date="2019" name="Int. J. Syst. Evol. Microbiol.">
        <title>The Global Catalogue of Microorganisms (GCM) 10K type strain sequencing project: providing services to taxonomists for standard genome sequencing and annotation.</title>
        <authorList>
            <consortium name="The Broad Institute Genomics Platform"/>
            <consortium name="The Broad Institute Genome Sequencing Center for Infectious Disease"/>
            <person name="Wu L."/>
            <person name="Ma J."/>
        </authorList>
    </citation>
    <scope>NUCLEOTIDE SEQUENCE [LARGE SCALE GENOMIC DNA]</scope>
    <source>
        <strain evidence="14 15">JCM 3325</strain>
    </source>
</reference>
<dbReference type="SUPFAM" id="SSF158472">
    <property type="entry name" value="HAMP domain-like"/>
    <property type="match status" value="1"/>
</dbReference>
<evidence type="ECO:0000256" key="8">
    <source>
        <dbReference type="ARBA" id="ARBA00022989"/>
    </source>
</evidence>
<dbReference type="PROSITE" id="PS50885">
    <property type="entry name" value="HAMP"/>
    <property type="match status" value="1"/>
</dbReference>
<evidence type="ECO:0000313" key="14">
    <source>
        <dbReference type="EMBL" id="GAA2440741.1"/>
    </source>
</evidence>